<dbReference type="GO" id="GO:0006784">
    <property type="term" value="P:heme A biosynthetic process"/>
    <property type="evidence" value="ECO:0007669"/>
    <property type="project" value="InterPro"/>
</dbReference>
<dbReference type="PANTHER" id="PTHR35457:SF1">
    <property type="entry name" value="HEME A SYNTHASE"/>
    <property type="match status" value="1"/>
</dbReference>
<evidence type="ECO:0000256" key="2">
    <source>
        <dbReference type="ARBA" id="ARBA00022475"/>
    </source>
</evidence>
<feature type="transmembrane region" description="Helical" evidence="12">
    <location>
        <begin position="207"/>
        <end position="226"/>
    </location>
</feature>
<evidence type="ECO:0000313" key="13">
    <source>
        <dbReference type="EMBL" id="SNC64256.1"/>
    </source>
</evidence>
<keyword evidence="4" id="KW-0479">Metal-binding</keyword>
<dbReference type="InterPro" id="IPR050450">
    <property type="entry name" value="COX15/CtaA_HemeA_synthase"/>
</dbReference>
<dbReference type="RefSeq" id="WP_088812894.1">
    <property type="nucleotide sequence ID" value="NZ_FYEX01000001.1"/>
</dbReference>
<comment type="pathway">
    <text evidence="11">Porphyrin-containing compound metabolism.</text>
</comment>
<proteinExistence type="predicted"/>
<dbReference type="OrthoDB" id="1447144at2"/>
<feature type="transmembrane region" description="Helical" evidence="12">
    <location>
        <begin position="277"/>
        <end position="296"/>
    </location>
</feature>
<feature type="transmembrane region" description="Helical" evidence="12">
    <location>
        <begin position="107"/>
        <end position="125"/>
    </location>
</feature>
<dbReference type="EMBL" id="FYEX01000001">
    <property type="protein sequence ID" value="SNC64256.1"/>
    <property type="molecule type" value="Genomic_DNA"/>
</dbReference>
<evidence type="ECO:0000256" key="12">
    <source>
        <dbReference type="SAM" id="Phobius"/>
    </source>
</evidence>
<evidence type="ECO:0000256" key="8">
    <source>
        <dbReference type="ARBA" id="ARBA00023133"/>
    </source>
</evidence>
<dbReference type="AlphaFoldDB" id="A0A212TEL0"/>
<evidence type="ECO:0000313" key="14">
    <source>
        <dbReference type="Proteomes" id="UP000197215"/>
    </source>
</evidence>
<dbReference type="GO" id="GO:0016491">
    <property type="term" value="F:oxidoreductase activity"/>
    <property type="evidence" value="ECO:0007669"/>
    <property type="project" value="UniProtKB-KW"/>
</dbReference>
<keyword evidence="9 12" id="KW-0472">Membrane</keyword>
<gene>
    <name evidence="13" type="ORF">SAMN06295916_1054</name>
</gene>
<evidence type="ECO:0000256" key="1">
    <source>
        <dbReference type="ARBA" id="ARBA00004141"/>
    </source>
</evidence>
<accession>A0A212TEL0</accession>
<comment type="subcellular location">
    <subcellularLocation>
        <location evidence="1">Membrane</location>
        <topology evidence="1">Multi-pass membrane protein</topology>
    </subcellularLocation>
</comment>
<sequence length="371" mass="41103">MSLVVWIQLLLIGFAIGACLLLALWWKSKTFSFHRLVLLTVFFTFDLILFGAFTRLTDSGLGCPDWPGCYGLSNPVAALNQIRAAENLMPTGPVTLSKAWIEMLHRYFAMGVGFLIIVITVWAWLKRQQFGMRIASTASFILLLVCVQGAFGAWTVTLKLQPIIVTTHLMLGLTLLAFLTYLSSLSSKLEHGIYGHQKVSTYRMNRGSIWFALMVLIIQIFLGGWVSTNYAVLACDDFPLCHGSLFPAMSFSEGFGLWRELGKTVDGAHLSIDGLRAIHWVHRVGAVFALSVLFYLGFKTLRAAIVSANPELRRWAFTLLSLCIIQLITGMSNIILDWPLIAALLHTGGAAAILVVLVRMLTLSAEEFDRG</sequence>
<feature type="transmembrane region" description="Helical" evidence="12">
    <location>
        <begin position="6"/>
        <end position="24"/>
    </location>
</feature>
<keyword evidence="3 12" id="KW-0812">Transmembrane</keyword>
<feature type="transmembrane region" description="Helical" evidence="12">
    <location>
        <begin position="316"/>
        <end position="335"/>
    </location>
</feature>
<evidence type="ECO:0000256" key="9">
    <source>
        <dbReference type="ARBA" id="ARBA00023136"/>
    </source>
</evidence>
<dbReference type="GO" id="GO:0016020">
    <property type="term" value="C:membrane"/>
    <property type="evidence" value="ECO:0007669"/>
    <property type="project" value="UniProtKB-SubCell"/>
</dbReference>
<evidence type="ECO:0000256" key="5">
    <source>
        <dbReference type="ARBA" id="ARBA00022989"/>
    </source>
</evidence>
<keyword evidence="5 12" id="KW-1133">Transmembrane helix</keyword>
<dbReference type="Pfam" id="PF02628">
    <property type="entry name" value="COX15-CtaA"/>
    <property type="match status" value="1"/>
</dbReference>
<reference evidence="13 14" key="1">
    <citation type="submission" date="2017-06" db="EMBL/GenBank/DDBJ databases">
        <authorList>
            <person name="Kim H.J."/>
            <person name="Triplett B.A."/>
        </authorList>
    </citation>
    <scope>NUCLEOTIDE SEQUENCE [LARGE SCALE GENOMIC DNA]</scope>
    <source>
        <strain evidence="13 14">MWH-VicM1</strain>
    </source>
</reference>
<evidence type="ECO:0000256" key="11">
    <source>
        <dbReference type="ARBA" id="ARBA00023444"/>
    </source>
</evidence>
<feature type="transmembrane region" description="Helical" evidence="12">
    <location>
        <begin position="36"/>
        <end position="56"/>
    </location>
</feature>
<keyword evidence="7" id="KW-0408">Iron</keyword>
<dbReference type="Proteomes" id="UP000197215">
    <property type="component" value="Unassembled WGS sequence"/>
</dbReference>
<keyword evidence="14" id="KW-1185">Reference proteome</keyword>
<evidence type="ECO:0000256" key="10">
    <source>
        <dbReference type="ARBA" id="ARBA00023157"/>
    </source>
</evidence>
<feature type="transmembrane region" description="Helical" evidence="12">
    <location>
        <begin position="137"/>
        <end position="157"/>
    </location>
</feature>
<evidence type="ECO:0000256" key="4">
    <source>
        <dbReference type="ARBA" id="ARBA00022723"/>
    </source>
</evidence>
<dbReference type="GO" id="GO:0046872">
    <property type="term" value="F:metal ion binding"/>
    <property type="evidence" value="ECO:0007669"/>
    <property type="project" value="UniProtKB-KW"/>
</dbReference>
<dbReference type="PANTHER" id="PTHR35457">
    <property type="entry name" value="HEME A SYNTHASE"/>
    <property type="match status" value="1"/>
</dbReference>
<keyword evidence="8" id="KW-0350">Heme biosynthesis</keyword>
<evidence type="ECO:0000256" key="3">
    <source>
        <dbReference type="ARBA" id="ARBA00022692"/>
    </source>
</evidence>
<evidence type="ECO:0000256" key="6">
    <source>
        <dbReference type="ARBA" id="ARBA00023002"/>
    </source>
</evidence>
<dbReference type="InterPro" id="IPR003780">
    <property type="entry name" value="COX15/CtaA_fam"/>
</dbReference>
<keyword evidence="2" id="KW-1003">Cell membrane</keyword>
<organism evidence="13 14">
    <name type="scientific">Polynucleobacter victoriensis</name>
    <dbReference type="NCBI Taxonomy" id="2049319"/>
    <lineage>
        <taxon>Bacteria</taxon>
        <taxon>Pseudomonadati</taxon>
        <taxon>Pseudomonadota</taxon>
        <taxon>Betaproteobacteria</taxon>
        <taxon>Burkholderiales</taxon>
        <taxon>Burkholderiaceae</taxon>
        <taxon>Polynucleobacter</taxon>
    </lineage>
</organism>
<protein>
    <submittedName>
        <fullName evidence="13">Cytochrome c oxidase assembly protein subunit 15</fullName>
    </submittedName>
</protein>
<keyword evidence="10" id="KW-1015">Disulfide bond</keyword>
<keyword evidence="6" id="KW-0560">Oxidoreductase</keyword>
<feature type="transmembrane region" description="Helical" evidence="12">
    <location>
        <begin position="341"/>
        <end position="361"/>
    </location>
</feature>
<feature type="transmembrane region" description="Helical" evidence="12">
    <location>
        <begin position="163"/>
        <end position="186"/>
    </location>
</feature>
<name>A0A212TEL0_9BURK</name>
<evidence type="ECO:0000256" key="7">
    <source>
        <dbReference type="ARBA" id="ARBA00023004"/>
    </source>
</evidence>